<gene>
    <name evidence="3" type="ORF">IM45_613</name>
</gene>
<dbReference type="Proteomes" id="UP000067325">
    <property type="component" value="Chromosome"/>
</dbReference>
<dbReference type="PANTHER" id="PTHR46229:SF2">
    <property type="entry name" value="BOLA-LIKE PROTEIN 1"/>
    <property type="match status" value="1"/>
</dbReference>
<evidence type="ECO:0000256" key="2">
    <source>
        <dbReference type="RuleBase" id="RU003860"/>
    </source>
</evidence>
<comment type="similarity">
    <text evidence="1 2">Belongs to the BolA/IbaG family.</text>
</comment>
<dbReference type="AlphaFoldDB" id="A0A088MY06"/>
<evidence type="ECO:0000256" key="1">
    <source>
        <dbReference type="ARBA" id="ARBA00005578"/>
    </source>
</evidence>
<keyword evidence="3" id="KW-0132">Cell division</keyword>
<dbReference type="GO" id="GO:0006351">
    <property type="term" value="P:DNA-templated transcription"/>
    <property type="evidence" value="ECO:0007669"/>
    <property type="project" value="TreeGrafter"/>
</dbReference>
<organism evidence="3 4">
    <name type="scientific">Candidatus Palibaumannia cicadellinicola</name>
    <dbReference type="NCBI Taxonomy" id="186490"/>
    <lineage>
        <taxon>Bacteria</taxon>
        <taxon>Pseudomonadati</taxon>
        <taxon>Pseudomonadota</taxon>
        <taxon>Gammaproteobacteria</taxon>
        <taxon>Candidatus Palibaumannia</taxon>
    </lineage>
</organism>
<dbReference type="OrthoDB" id="9801469at2"/>
<keyword evidence="3" id="KW-0131">Cell cycle</keyword>
<proteinExistence type="inferred from homology"/>
<dbReference type="InterPro" id="IPR002634">
    <property type="entry name" value="BolA"/>
</dbReference>
<dbReference type="eggNOG" id="COG0271">
    <property type="taxonomic scope" value="Bacteria"/>
</dbReference>
<dbReference type="InterPro" id="IPR036065">
    <property type="entry name" value="BolA-like_sf"/>
</dbReference>
<dbReference type="EMBL" id="CP008985">
    <property type="protein sequence ID" value="AIN47182.1"/>
    <property type="molecule type" value="Genomic_DNA"/>
</dbReference>
<dbReference type="GO" id="GO:0051301">
    <property type="term" value="P:cell division"/>
    <property type="evidence" value="ECO:0007669"/>
    <property type="project" value="UniProtKB-KW"/>
</dbReference>
<name>A0A088MY06_9GAMM</name>
<reference evidence="3 4" key="1">
    <citation type="journal article" date="2014" name="MBio">
        <title>Differential genome evolution between companion symbionts in an insect-bacterial symbiosis.</title>
        <authorList>
            <person name="Bennett G.M."/>
            <person name="McCutcheon J.P."/>
            <person name="MacDonald B.R."/>
            <person name="Romanovicz D."/>
            <person name="Moran N.A."/>
        </authorList>
    </citation>
    <scope>NUCLEOTIDE SEQUENCE [LARGE SCALE GENOMIC DNA]</scope>
    <source>
        <strain evidence="3 4">BGSS</strain>
    </source>
</reference>
<evidence type="ECO:0000313" key="4">
    <source>
        <dbReference type="Proteomes" id="UP000067325"/>
    </source>
</evidence>
<sequence length="106" mass="12316">MICKQIETKIKVTFDPLYLDVLDESNCHTPIISDTHFKVVLVSEYFNGESMISRHRAIYRVLAEELAGPVYALALHTYTVKEWTQLEEQDKVLWSPLCRCIRSLIT</sequence>
<evidence type="ECO:0000313" key="3">
    <source>
        <dbReference type="EMBL" id="AIN47182.1"/>
    </source>
</evidence>
<protein>
    <submittedName>
        <fullName evidence="3">Cell division protein BolA</fullName>
    </submittedName>
</protein>
<dbReference type="Gene3D" id="3.30.300.90">
    <property type="entry name" value="BolA-like"/>
    <property type="match status" value="1"/>
</dbReference>
<dbReference type="InterPro" id="IPR050961">
    <property type="entry name" value="BolA/IbaG_stress_morph_reg"/>
</dbReference>
<dbReference type="PANTHER" id="PTHR46229">
    <property type="entry name" value="BOLA TRANSCRIPTION REGULATOR"/>
    <property type="match status" value="1"/>
</dbReference>
<dbReference type="SUPFAM" id="SSF82657">
    <property type="entry name" value="BolA-like"/>
    <property type="match status" value="1"/>
</dbReference>
<dbReference type="Pfam" id="PF01722">
    <property type="entry name" value="BolA"/>
    <property type="match status" value="1"/>
</dbReference>
<accession>A0A088MY06</accession>
<dbReference type="KEGG" id="bcib:IM45_613"/>
<dbReference type="GO" id="GO:0005829">
    <property type="term" value="C:cytosol"/>
    <property type="evidence" value="ECO:0007669"/>
    <property type="project" value="TreeGrafter"/>
</dbReference>
<dbReference type="RefSeq" id="WP_038498375.1">
    <property type="nucleotide sequence ID" value="NZ_CP008985.1"/>
</dbReference>